<dbReference type="Gene3D" id="3.40.50.150">
    <property type="entry name" value="Vaccinia Virus protein VP39"/>
    <property type="match status" value="1"/>
</dbReference>
<accession>A0A090CG77</accession>
<keyword evidence="4" id="KW-1185">Reference proteome</keyword>
<dbReference type="SUPFAM" id="SSF53335">
    <property type="entry name" value="S-adenosyl-L-methionine-dependent methyltransferases"/>
    <property type="match status" value="1"/>
</dbReference>
<dbReference type="PANTHER" id="PTHR43591:SF108">
    <property type="entry name" value="S-ADENOSYL-L-METHIONINE-DEPENDENT METHYLTRANSFERASE"/>
    <property type="match status" value="1"/>
</dbReference>
<dbReference type="EMBL" id="FO904936">
    <property type="protein sequence ID" value="CDP24484.1"/>
    <property type="molecule type" value="Genomic_DNA"/>
</dbReference>
<dbReference type="CDD" id="cd02440">
    <property type="entry name" value="AdoMet_MTases"/>
    <property type="match status" value="1"/>
</dbReference>
<evidence type="ECO:0008006" key="5">
    <source>
        <dbReference type="Google" id="ProtNLM"/>
    </source>
</evidence>
<feature type="compositionally biased region" description="Basic residues" evidence="2">
    <location>
        <begin position="7"/>
        <end position="17"/>
    </location>
</feature>
<feature type="compositionally biased region" description="Acidic residues" evidence="2">
    <location>
        <begin position="73"/>
        <end position="84"/>
    </location>
</feature>
<dbReference type="PANTHER" id="PTHR43591">
    <property type="entry name" value="METHYLTRANSFERASE"/>
    <property type="match status" value="1"/>
</dbReference>
<evidence type="ECO:0000256" key="1">
    <source>
        <dbReference type="ARBA" id="ARBA00038158"/>
    </source>
</evidence>
<dbReference type="InterPro" id="IPR029063">
    <property type="entry name" value="SAM-dependent_MTases_sf"/>
</dbReference>
<protein>
    <recommendedName>
        <fullName evidence="5">Methyltransferase</fullName>
    </recommendedName>
</protein>
<reference evidence="3 4" key="1">
    <citation type="journal article" date="2008" name="Genome Biol.">
        <title>The genome sequence of the model ascomycete fungus Podospora anserina.</title>
        <authorList>
            <person name="Espagne E."/>
            <person name="Lespinet O."/>
            <person name="Malagnac F."/>
            <person name="Da Silva C."/>
            <person name="Jaillon O."/>
            <person name="Porcel B.M."/>
            <person name="Couloux A."/>
            <person name="Aury J.-M."/>
            <person name="Segurens B."/>
            <person name="Poulain J."/>
            <person name="Anthouard V."/>
            <person name="Grossetete S."/>
            <person name="Khalili H."/>
            <person name="Coppin E."/>
            <person name="Dequard-Chablat M."/>
            <person name="Picard M."/>
            <person name="Contamine V."/>
            <person name="Arnaise S."/>
            <person name="Bourdais A."/>
            <person name="Berteaux-Lecellier V."/>
            <person name="Gautheret D."/>
            <person name="de Vries R.P."/>
            <person name="Battaglia E."/>
            <person name="Coutinho P.M."/>
            <person name="Danchin E.G.J."/>
            <person name="Henrissat B."/>
            <person name="El Khoury R."/>
            <person name="Sainsard-Chanet A."/>
            <person name="Boivin A."/>
            <person name="Pinan-Lucarre B."/>
            <person name="Sellem C.H."/>
            <person name="Debuchy R."/>
            <person name="Wincker P."/>
            <person name="Weissenbach J."/>
            <person name="Silar P."/>
        </authorList>
    </citation>
    <scope>NUCLEOTIDE SEQUENCE [LARGE SCALE GENOMIC DNA]</scope>
    <source>
        <strain evidence="4">S / ATCC MYA-4624 / DSM 980 / FGSC 10383</strain>
    </source>
</reference>
<feature type="region of interest" description="Disordered" evidence="2">
    <location>
        <begin position="1"/>
        <end position="32"/>
    </location>
</feature>
<evidence type="ECO:0000313" key="3">
    <source>
        <dbReference type="EMBL" id="CDP24484.1"/>
    </source>
</evidence>
<feature type="compositionally biased region" description="Basic and acidic residues" evidence="2">
    <location>
        <begin position="18"/>
        <end position="32"/>
    </location>
</feature>
<dbReference type="AlphaFoldDB" id="A0A090CG77"/>
<evidence type="ECO:0000313" key="4">
    <source>
        <dbReference type="Proteomes" id="UP000001197"/>
    </source>
</evidence>
<dbReference type="STRING" id="515849.A0A090CG77"/>
<evidence type="ECO:0000256" key="2">
    <source>
        <dbReference type="SAM" id="MobiDB-lite"/>
    </source>
</evidence>
<dbReference type="Proteomes" id="UP000001197">
    <property type="component" value="Chromosome 1"/>
</dbReference>
<reference evidence="4" key="2">
    <citation type="journal article" date="2014" name="Genetics">
        <title>Maintaining two mating types: Structure of the mating type locus and its role in heterokaryosis in Podospora anserina.</title>
        <authorList>
            <person name="Grognet P."/>
            <person name="Bidard F."/>
            <person name="Kuchly C."/>
            <person name="Tong L.C.H."/>
            <person name="Coppin E."/>
            <person name="Benkhali J.A."/>
            <person name="Couloux A."/>
            <person name="Wincker P."/>
            <person name="Debuchy R."/>
            <person name="Silar P."/>
        </authorList>
    </citation>
    <scope>GENOME REANNOTATION</scope>
    <source>
        <strain evidence="4">S / ATCC MYA-4624 / DSM 980 / FGSC 10383</strain>
    </source>
</reference>
<dbReference type="Pfam" id="PF13489">
    <property type="entry name" value="Methyltransf_23"/>
    <property type="match status" value="1"/>
</dbReference>
<dbReference type="InParanoid" id="A0A090CG77"/>
<feature type="region of interest" description="Disordered" evidence="2">
    <location>
        <begin position="73"/>
        <end position="92"/>
    </location>
</feature>
<proteinExistence type="inferred from homology"/>
<organism evidence="3 4">
    <name type="scientific">Podospora anserina (strain S / ATCC MYA-4624 / DSM 980 / FGSC 10383)</name>
    <name type="common">Pleurage anserina</name>
    <dbReference type="NCBI Taxonomy" id="515849"/>
    <lineage>
        <taxon>Eukaryota</taxon>
        <taxon>Fungi</taxon>
        <taxon>Dikarya</taxon>
        <taxon>Ascomycota</taxon>
        <taxon>Pezizomycotina</taxon>
        <taxon>Sordariomycetes</taxon>
        <taxon>Sordariomycetidae</taxon>
        <taxon>Sordariales</taxon>
        <taxon>Podosporaceae</taxon>
        <taxon>Podospora</taxon>
        <taxon>Podospora anserina</taxon>
    </lineage>
</organism>
<comment type="similarity">
    <text evidence="1">Belongs to the methyltransferase superfamily. LaeA methyltransferase family.</text>
</comment>
<name>A0A090CG77_PODAN</name>
<sequence length="288" mass="32343">MADHPHTHGSHHGHSHGHSHDHGHSHAHGHGETQNREYFNQQASSYDSKHEKTLDKLVEEIRKRIDFIGVEWADEESSGDEEEKKEDNREKREVREVRLLDYACGTGLVSRALAPYTTQCVGIDLSENMVATYNARAANQGLTPEEMHAHVGNLCLPTDSPSYPTQTQLFSSSDFFSFDLAAICLGFHHFDDPPLAARRLVERLRPGSGVLMILDFLPHEKMDASHPASGTVIHHGFSKEQIQKIFEDAGAGEHFAFEELAVVFNKAAGTREEMKRKIFMARGTRRAE</sequence>